<dbReference type="Proteomes" id="UP000215914">
    <property type="component" value="Unassembled WGS sequence"/>
</dbReference>
<sequence length="48" mass="5423">MHKDSSYTSVQQRDQNILSRAKTDTIFGQHVSGCSRRTPMISPDEITV</sequence>
<accession>A0A9K3P4G4</accession>
<dbReference type="Gramene" id="mRNA:HanXRQr2_Chr01g0021301">
    <property type="protein sequence ID" value="mRNA:HanXRQr2_Chr01g0021301"/>
    <property type="gene ID" value="HanXRQr2_Chr01g0021301"/>
</dbReference>
<proteinExistence type="predicted"/>
<organism evidence="1 2">
    <name type="scientific">Helianthus annuus</name>
    <name type="common">Common sunflower</name>
    <dbReference type="NCBI Taxonomy" id="4232"/>
    <lineage>
        <taxon>Eukaryota</taxon>
        <taxon>Viridiplantae</taxon>
        <taxon>Streptophyta</taxon>
        <taxon>Embryophyta</taxon>
        <taxon>Tracheophyta</taxon>
        <taxon>Spermatophyta</taxon>
        <taxon>Magnoliopsida</taxon>
        <taxon>eudicotyledons</taxon>
        <taxon>Gunneridae</taxon>
        <taxon>Pentapetalae</taxon>
        <taxon>asterids</taxon>
        <taxon>campanulids</taxon>
        <taxon>Asterales</taxon>
        <taxon>Asteraceae</taxon>
        <taxon>Asteroideae</taxon>
        <taxon>Heliantheae alliance</taxon>
        <taxon>Heliantheae</taxon>
        <taxon>Helianthus</taxon>
    </lineage>
</organism>
<dbReference type="EMBL" id="MNCJ02000316">
    <property type="protein sequence ID" value="KAF5821993.1"/>
    <property type="molecule type" value="Genomic_DNA"/>
</dbReference>
<evidence type="ECO:0000313" key="2">
    <source>
        <dbReference type="Proteomes" id="UP000215914"/>
    </source>
</evidence>
<dbReference type="AlphaFoldDB" id="A0A9K3P4G4"/>
<name>A0A9K3P4G4_HELAN</name>
<keyword evidence="2" id="KW-1185">Reference proteome</keyword>
<evidence type="ECO:0000313" key="1">
    <source>
        <dbReference type="EMBL" id="KAF5821993.1"/>
    </source>
</evidence>
<protein>
    <submittedName>
        <fullName evidence="1">Uncharacterized protein</fullName>
    </submittedName>
</protein>
<gene>
    <name evidence="1" type="ORF">HanXRQr2_Chr01g0021301</name>
</gene>
<reference evidence="1" key="2">
    <citation type="submission" date="2020-06" db="EMBL/GenBank/DDBJ databases">
        <title>Helianthus annuus Genome sequencing and assembly Release 2.</title>
        <authorList>
            <person name="Gouzy J."/>
            <person name="Langlade N."/>
            <person name="Munos S."/>
        </authorList>
    </citation>
    <scope>NUCLEOTIDE SEQUENCE</scope>
    <source>
        <tissue evidence="1">Leaves</tissue>
    </source>
</reference>
<reference evidence="1" key="1">
    <citation type="journal article" date="2017" name="Nature">
        <title>The sunflower genome provides insights into oil metabolism, flowering and Asterid evolution.</title>
        <authorList>
            <person name="Badouin H."/>
            <person name="Gouzy J."/>
            <person name="Grassa C.J."/>
            <person name="Murat F."/>
            <person name="Staton S.E."/>
            <person name="Cottret L."/>
            <person name="Lelandais-Briere C."/>
            <person name="Owens G.L."/>
            <person name="Carrere S."/>
            <person name="Mayjonade B."/>
            <person name="Legrand L."/>
            <person name="Gill N."/>
            <person name="Kane N.C."/>
            <person name="Bowers J.E."/>
            <person name="Hubner S."/>
            <person name="Bellec A."/>
            <person name="Berard A."/>
            <person name="Berges H."/>
            <person name="Blanchet N."/>
            <person name="Boniface M.C."/>
            <person name="Brunel D."/>
            <person name="Catrice O."/>
            <person name="Chaidir N."/>
            <person name="Claudel C."/>
            <person name="Donnadieu C."/>
            <person name="Faraut T."/>
            <person name="Fievet G."/>
            <person name="Helmstetter N."/>
            <person name="King M."/>
            <person name="Knapp S.J."/>
            <person name="Lai Z."/>
            <person name="Le Paslier M.C."/>
            <person name="Lippi Y."/>
            <person name="Lorenzon L."/>
            <person name="Mandel J.R."/>
            <person name="Marage G."/>
            <person name="Marchand G."/>
            <person name="Marquand E."/>
            <person name="Bret-Mestries E."/>
            <person name="Morien E."/>
            <person name="Nambeesan S."/>
            <person name="Nguyen T."/>
            <person name="Pegot-Espagnet P."/>
            <person name="Pouilly N."/>
            <person name="Raftis F."/>
            <person name="Sallet E."/>
            <person name="Schiex T."/>
            <person name="Thomas J."/>
            <person name="Vandecasteele C."/>
            <person name="Vares D."/>
            <person name="Vear F."/>
            <person name="Vautrin S."/>
            <person name="Crespi M."/>
            <person name="Mangin B."/>
            <person name="Burke J.M."/>
            <person name="Salse J."/>
            <person name="Munos S."/>
            <person name="Vincourt P."/>
            <person name="Rieseberg L.H."/>
            <person name="Langlade N.B."/>
        </authorList>
    </citation>
    <scope>NUCLEOTIDE SEQUENCE</scope>
    <source>
        <tissue evidence="1">Leaves</tissue>
    </source>
</reference>
<comment type="caution">
    <text evidence="1">The sequence shown here is derived from an EMBL/GenBank/DDBJ whole genome shotgun (WGS) entry which is preliminary data.</text>
</comment>